<gene>
    <name evidence="2" type="ORF">J0S82_019227</name>
</gene>
<protein>
    <submittedName>
        <fullName evidence="2">Uncharacterized protein</fullName>
    </submittedName>
</protein>
<evidence type="ECO:0000256" key="1">
    <source>
        <dbReference type="SAM" id="MobiDB-lite"/>
    </source>
</evidence>
<comment type="caution">
    <text evidence="2">The sequence shown here is derived from an EMBL/GenBank/DDBJ whole genome shotgun (WGS) entry which is preliminary data.</text>
</comment>
<sequence>MEAPARGSPALTALVSGQLAGLRTDQQRGPPGARVCPVAWGRPALLGPAPERPLQERPRLAVLRGLPRVGPPRLCRPSGSQRRLLGGVLLCVNPKSRRRASSALLPVAVTAPAPAPVCLLAKFTQIPGALAPPLRPAVPTAVAETNVQGQRPRCAGRPHPRTPGLCPVSTSPPGLWPGTRPAKAQVGGFGHNPAVRLPPDGAAALSSADALGRVVDDDDLQSEDPAWERELVDKVRAMSSLEKSLLLETVQSCVREHSQVGPGRPQLRARASAGRRRLSPRQACRAPADASVWCPAAASLSSAEASPACTWARALWR</sequence>
<accession>A0A8J6DPY3</accession>
<dbReference type="Proteomes" id="UP000700334">
    <property type="component" value="Unassembled WGS sequence"/>
</dbReference>
<dbReference type="EMBL" id="JAGFMF010011709">
    <property type="protein sequence ID" value="KAG8515450.1"/>
    <property type="molecule type" value="Genomic_DNA"/>
</dbReference>
<dbReference type="AlphaFoldDB" id="A0A8J6DPY3"/>
<keyword evidence="3" id="KW-1185">Reference proteome</keyword>
<evidence type="ECO:0000313" key="3">
    <source>
        <dbReference type="Proteomes" id="UP000700334"/>
    </source>
</evidence>
<proteinExistence type="predicted"/>
<organism evidence="2 3">
    <name type="scientific">Galemys pyrenaicus</name>
    <name type="common">Iberian desman</name>
    <name type="synonym">Pyrenean desman</name>
    <dbReference type="NCBI Taxonomy" id="202257"/>
    <lineage>
        <taxon>Eukaryota</taxon>
        <taxon>Metazoa</taxon>
        <taxon>Chordata</taxon>
        <taxon>Craniata</taxon>
        <taxon>Vertebrata</taxon>
        <taxon>Euteleostomi</taxon>
        <taxon>Mammalia</taxon>
        <taxon>Eutheria</taxon>
        <taxon>Laurasiatheria</taxon>
        <taxon>Eulipotyphla</taxon>
        <taxon>Talpidae</taxon>
        <taxon>Galemys</taxon>
    </lineage>
</organism>
<feature type="region of interest" description="Disordered" evidence="1">
    <location>
        <begin position="257"/>
        <end position="281"/>
    </location>
</feature>
<evidence type="ECO:0000313" key="2">
    <source>
        <dbReference type="EMBL" id="KAG8515450.1"/>
    </source>
</evidence>
<name>A0A8J6DPY3_GALPY</name>
<feature type="region of interest" description="Disordered" evidence="1">
    <location>
        <begin position="148"/>
        <end position="167"/>
    </location>
</feature>
<reference evidence="2" key="1">
    <citation type="journal article" date="2021" name="Evol. Appl.">
        <title>The genome of the Pyrenean desman and the effects of bottlenecks and inbreeding on the genomic landscape of an endangered species.</title>
        <authorList>
            <person name="Escoda L."/>
            <person name="Castresana J."/>
        </authorList>
    </citation>
    <scope>NUCLEOTIDE SEQUENCE</scope>
    <source>
        <strain evidence="2">IBE-C5619</strain>
    </source>
</reference>